<comment type="caution">
    <text evidence="3">The sequence shown here is derived from an EMBL/GenBank/DDBJ whole genome shotgun (WGS) entry which is preliminary data.</text>
</comment>
<accession>A0A540X8Z1</accession>
<feature type="region of interest" description="Disordered" evidence="2">
    <location>
        <begin position="1"/>
        <end position="34"/>
    </location>
</feature>
<keyword evidence="4" id="KW-1185">Reference proteome</keyword>
<dbReference type="SUPFAM" id="SSF89919">
    <property type="entry name" value="Ribosome-binding factor A, RbfA"/>
    <property type="match status" value="1"/>
</dbReference>
<protein>
    <submittedName>
        <fullName evidence="3">Ribosome-binding factor A</fullName>
    </submittedName>
</protein>
<reference evidence="3 4" key="1">
    <citation type="submission" date="2019-06" db="EMBL/GenBank/DDBJ databases">
        <authorList>
            <person name="Livingstone P."/>
            <person name="Whitworth D."/>
        </authorList>
    </citation>
    <scope>NUCLEOTIDE SEQUENCE [LARGE SCALE GENOMIC DNA]</scope>
    <source>
        <strain evidence="3 4">AM401</strain>
    </source>
</reference>
<name>A0A540X8Z1_9BACT</name>
<evidence type="ECO:0000313" key="3">
    <source>
        <dbReference type="EMBL" id="TQF17154.1"/>
    </source>
</evidence>
<feature type="compositionally biased region" description="Basic residues" evidence="2">
    <location>
        <begin position="1"/>
        <end position="13"/>
    </location>
</feature>
<dbReference type="OrthoDB" id="9805051at2"/>
<dbReference type="InterPro" id="IPR000238">
    <property type="entry name" value="RbfA"/>
</dbReference>
<feature type="compositionally biased region" description="Low complexity" evidence="2">
    <location>
        <begin position="18"/>
        <end position="33"/>
    </location>
</feature>
<dbReference type="Gene3D" id="3.30.300.20">
    <property type="match status" value="1"/>
</dbReference>
<dbReference type="GO" id="GO:0006364">
    <property type="term" value="P:rRNA processing"/>
    <property type="evidence" value="ECO:0007669"/>
    <property type="project" value="InterPro"/>
</dbReference>
<dbReference type="InterPro" id="IPR015946">
    <property type="entry name" value="KH_dom-like_a/b"/>
</dbReference>
<feature type="region of interest" description="Disordered" evidence="2">
    <location>
        <begin position="133"/>
        <end position="166"/>
    </location>
</feature>
<evidence type="ECO:0000256" key="1">
    <source>
        <dbReference type="ARBA" id="ARBA00022517"/>
    </source>
</evidence>
<evidence type="ECO:0000256" key="2">
    <source>
        <dbReference type="SAM" id="MobiDB-lite"/>
    </source>
</evidence>
<feature type="compositionally biased region" description="Acidic residues" evidence="2">
    <location>
        <begin position="139"/>
        <end position="166"/>
    </location>
</feature>
<dbReference type="Proteomes" id="UP000315369">
    <property type="component" value="Unassembled WGS sequence"/>
</dbReference>
<dbReference type="EMBL" id="VIFM01000011">
    <property type="protein sequence ID" value="TQF17154.1"/>
    <property type="molecule type" value="Genomic_DNA"/>
</dbReference>
<dbReference type="Pfam" id="PF02033">
    <property type="entry name" value="RBFA"/>
    <property type="match status" value="1"/>
</dbReference>
<dbReference type="RefSeq" id="WP_141641116.1">
    <property type="nucleotide sequence ID" value="NZ_VIFM01000011.1"/>
</dbReference>
<dbReference type="AlphaFoldDB" id="A0A540X8Z1"/>
<proteinExistence type="predicted"/>
<organism evidence="3 4">
    <name type="scientific">Myxococcus llanfairpwllgwyngyllgogerychwyrndrobwllllantysiliogogogochensis</name>
    <dbReference type="NCBI Taxonomy" id="2590453"/>
    <lineage>
        <taxon>Bacteria</taxon>
        <taxon>Pseudomonadati</taxon>
        <taxon>Myxococcota</taxon>
        <taxon>Myxococcia</taxon>
        <taxon>Myxococcales</taxon>
        <taxon>Cystobacterineae</taxon>
        <taxon>Myxococcaceae</taxon>
        <taxon>Myxococcus</taxon>
    </lineage>
</organism>
<sequence length="166" mass="18073">MASSRNRRPRASRRREGAAASSFSLSSSEPPSARHLRVQSTLFQEVSLLFRSELSDPRLEGVSPASFELTPDGRLIRIGYTLTPAAASAAREVQEALARASGYLRSQLAQHLDLKRVPQLRFIYIGVAEHPTEALSAEPPDDAVPEDEDEVPGSFDEDGDDEGGAR</sequence>
<evidence type="ECO:0000313" key="4">
    <source>
        <dbReference type="Proteomes" id="UP000315369"/>
    </source>
</evidence>
<dbReference type="InterPro" id="IPR023799">
    <property type="entry name" value="RbfA_dom_sf"/>
</dbReference>
<gene>
    <name evidence="3" type="ORF">FJV41_04275</name>
</gene>
<keyword evidence="1" id="KW-0690">Ribosome biogenesis</keyword>